<dbReference type="InterPro" id="IPR050300">
    <property type="entry name" value="GDXG_lipolytic_enzyme"/>
</dbReference>
<dbReference type="RefSeq" id="WP_207651714.1">
    <property type="nucleotide sequence ID" value="NZ_CP018477.1"/>
</dbReference>
<dbReference type="AlphaFoldDB" id="A0A286RIY4"/>
<dbReference type="KEGG" id="ttf:THTE_3304"/>
<evidence type="ECO:0000259" key="4">
    <source>
        <dbReference type="Pfam" id="PF20434"/>
    </source>
</evidence>
<dbReference type="SUPFAM" id="SSF53474">
    <property type="entry name" value="alpha/beta-Hydrolases"/>
    <property type="match status" value="1"/>
</dbReference>
<feature type="domain" description="BD-FAE-like" evidence="4">
    <location>
        <begin position="118"/>
        <end position="330"/>
    </location>
</feature>
<feature type="domain" description="EF-hand" evidence="3">
    <location>
        <begin position="33"/>
        <end position="48"/>
    </location>
</feature>
<evidence type="ECO:0000259" key="3">
    <source>
        <dbReference type="Pfam" id="PF13202"/>
    </source>
</evidence>
<dbReference type="InterPro" id="IPR018247">
    <property type="entry name" value="EF_Hand_1_Ca_BS"/>
</dbReference>
<evidence type="ECO:0000256" key="2">
    <source>
        <dbReference type="SAM" id="SignalP"/>
    </source>
</evidence>
<organism evidence="5 6">
    <name type="scientific">Thermogutta terrifontis</name>
    <dbReference type="NCBI Taxonomy" id="1331910"/>
    <lineage>
        <taxon>Bacteria</taxon>
        <taxon>Pseudomonadati</taxon>
        <taxon>Planctomycetota</taxon>
        <taxon>Planctomycetia</taxon>
        <taxon>Pirellulales</taxon>
        <taxon>Thermoguttaceae</taxon>
        <taxon>Thermogutta</taxon>
    </lineage>
</organism>
<dbReference type="GO" id="GO:0016787">
    <property type="term" value="F:hydrolase activity"/>
    <property type="evidence" value="ECO:0007669"/>
    <property type="project" value="UniProtKB-KW"/>
</dbReference>
<dbReference type="Proteomes" id="UP000215086">
    <property type="component" value="Chromosome"/>
</dbReference>
<dbReference type="Gene3D" id="1.10.238.10">
    <property type="entry name" value="EF-hand"/>
    <property type="match status" value="1"/>
</dbReference>
<reference evidence="5 6" key="1">
    <citation type="journal article" name="Front. Microbiol.">
        <title>Sugar Metabolism of the First Thermophilic Planctomycete Thermogutta terrifontis: Comparative Genomic and Transcriptomic Approaches.</title>
        <authorList>
            <person name="Elcheninov A.G."/>
            <person name="Menzel P."/>
            <person name="Gudbergsdottir S.R."/>
            <person name="Slesarev A.I."/>
            <person name="Kadnikov V.V."/>
            <person name="Krogh A."/>
            <person name="Bonch-Osmolovskaya E.A."/>
            <person name="Peng X."/>
            <person name="Kublanov I.V."/>
        </authorList>
    </citation>
    <scope>NUCLEOTIDE SEQUENCE [LARGE SCALE GENOMIC DNA]</scope>
    <source>
        <strain evidence="5 6">R1</strain>
    </source>
</reference>
<dbReference type="Pfam" id="PF13202">
    <property type="entry name" value="EF-hand_5"/>
    <property type="match status" value="2"/>
</dbReference>
<sequence length="383" mass="41901">MLIVRRISVAVILMSWGVFSAVVMAEPSPDAFIARFDRDKDGKLSREEAPPPIAQNFVRIDSNNDGLVDADEIAVFRQRVVQAARSENQPGQPPRVPDSIEAIWDIPYAQTDHPRQRLDLLLPKKRTSDKPLPVVVAIHGGAWLGGDKRQVVGRLIPLVASGEYAGVSVGYRLSQDATWPAQIHDCKAAIRWIRGNAKKYNLDPEKIGVIGWSAGGHLVAMLGTSGGVKELEGDLGEFTSESSRVTCVVDFFGPTDFLTIGDHPSQIKHYAPDAPEARLIGGAIPENPDKARQASPITFVSEDDPPFLLVHGTKDPLVPHQQSVVLRDALRKVGVPAYLITVEEGGHGGFRNPEIERIVDAFFDAYLRGVKHDFEDKTLPNSP</sequence>
<evidence type="ECO:0000313" key="6">
    <source>
        <dbReference type="Proteomes" id="UP000215086"/>
    </source>
</evidence>
<gene>
    <name evidence="5" type="ORF">THTE_3304</name>
</gene>
<feature type="chain" id="PRO_5012267646" evidence="2">
    <location>
        <begin position="26"/>
        <end position="383"/>
    </location>
</feature>
<dbReference type="PANTHER" id="PTHR48081">
    <property type="entry name" value="AB HYDROLASE SUPERFAMILY PROTEIN C4A8.06C"/>
    <property type="match status" value="1"/>
</dbReference>
<dbReference type="Gene3D" id="3.40.50.1820">
    <property type="entry name" value="alpha/beta hydrolase"/>
    <property type="match status" value="1"/>
</dbReference>
<evidence type="ECO:0000313" key="5">
    <source>
        <dbReference type="EMBL" id="ASV75906.1"/>
    </source>
</evidence>
<dbReference type="GO" id="GO:0005509">
    <property type="term" value="F:calcium ion binding"/>
    <property type="evidence" value="ECO:0007669"/>
    <property type="project" value="InterPro"/>
</dbReference>
<feature type="signal peptide" evidence="2">
    <location>
        <begin position="1"/>
        <end position="25"/>
    </location>
</feature>
<protein>
    <submittedName>
        <fullName evidence="5">Putative lipase/esterase</fullName>
    </submittedName>
</protein>
<keyword evidence="6" id="KW-1185">Reference proteome</keyword>
<dbReference type="InterPro" id="IPR011992">
    <property type="entry name" value="EF-hand-dom_pair"/>
</dbReference>
<dbReference type="PROSITE" id="PS00018">
    <property type="entry name" value="EF_HAND_1"/>
    <property type="match status" value="1"/>
</dbReference>
<dbReference type="InterPro" id="IPR029058">
    <property type="entry name" value="AB_hydrolase_fold"/>
</dbReference>
<keyword evidence="1" id="KW-0378">Hydrolase</keyword>
<accession>A0A286RIY4</accession>
<dbReference type="EMBL" id="CP018477">
    <property type="protein sequence ID" value="ASV75906.1"/>
    <property type="molecule type" value="Genomic_DNA"/>
</dbReference>
<name>A0A286RIY4_9BACT</name>
<proteinExistence type="predicted"/>
<dbReference type="InterPro" id="IPR049492">
    <property type="entry name" value="BD-FAE-like_dom"/>
</dbReference>
<dbReference type="SUPFAM" id="SSF47473">
    <property type="entry name" value="EF-hand"/>
    <property type="match status" value="1"/>
</dbReference>
<dbReference type="InterPro" id="IPR002048">
    <property type="entry name" value="EF_hand_dom"/>
</dbReference>
<keyword evidence="2" id="KW-0732">Signal</keyword>
<dbReference type="PANTHER" id="PTHR48081:SF13">
    <property type="entry name" value="ALPHA_BETA HYDROLASE"/>
    <property type="match status" value="1"/>
</dbReference>
<feature type="domain" description="EF-hand" evidence="3">
    <location>
        <begin position="57"/>
        <end position="73"/>
    </location>
</feature>
<dbReference type="Pfam" id="PF20434">
    <property type="entry name" value="BD-FAE"/>
    <property type="match status" value="1"/>
</dbReference>
<evidence type="ECO:0000256" key="1">
    <source>
        <dbReference type="ARBA" id="ARBA00022801"/>
    </source>
</evidence>